<organism evidence="2 3">
    <name type="scientific">Portunus trituberculatus</name>
    <name type="common">Swimming crab</name>
    <name type="synonym">Neptunus trituberculatus</name>
    <dbReference type="NCBI Taxonomy" id="210409"/>
    <lineage>
        <taxon>Eukaryota</taxon>
        <taxon>Metazoa</taxon>
        <taxon>Ecdysozoa</taxon>
        <taxon>Arthropoda</taxon>
        <taxon>Crustacea</taxon>
        <taxon>Multicrustacea</taxon>
        <taxon>Malacostraca</taxon>
        <taxon>Eumalacostraca</taxon>
        <taxon>Eucarida</taxon>
        <taxon>Decapoda</taxon>
        <taxon>Pleocyemata</taxon>
        <taxon>Brachyura</taxon>
        <taxon>Eubrachyura</taxon>
        <taxon>Portunoidea</taxon>
        <taxon>Portunidae</taxon>
        <taxon>Portuninae</taxon>
        <taxon>Portunus</taxon>
    </lineage>
</organism>
<feature type="region of interest" description="Disordered" evidence="1">
    <location>
        <begin position="63"/>
        <end position="107"/>
    </location>
</feature>
<evidence type="ECO:0000256" key="1">
    <source>
        <dbReference type="SAM" id="MobiDB-lite"/>
    </source>
</evidence>
<protein>
    <submittedName>
        <fullName evidence="2">Uncharacterized protein</fullName>
    </submittedName>
</protein>
<evidence type="ECO:0000313" key="3">
    <source>
        <dbReference type="Proteomes" id="UP000324222"/>
    </source>
</evidence>
<dbReference type="EMBL" id="VSRR010038418">
    <property type="protein sequence ID" value="MPC74186.1"/>
    <property type="molecule type" value="Genomic_DNA"/>
</dbReference>
<dbReference type="AlphaFoldDB" id="A0A5B7HWR4"/>
<comment type="caution">
    <text evidence="2">The sequence shown here is derived from an EMBL/GenBank/DDBJ whole genome shotgun (WGS) entry which is preliminary data.</text>
</comment>
<name>A0A5B7HWR4_PORTR</name>
<reference evidence="2 3" key="1">
    <citation type="submission" date="2019-05" db="EMBL/GenBank/DDBJ databases">
        <title>Another draft genome of Portunus trituberculatus and its Hox gene families provides insights of decapod evolution.</title>
        <authorList>
            <person name="Jeong J.-H."/>
            <person name="Song I."/>
            <person name="Kim S."/>
            <person name="Choi T."/>
            <person name="Kim D."/>
            <person name="Ryu S."/>
            <person name="Kim W."/>
        </authorList>
    </citation>
    <scope>NUCLEOTIDE SEQUENCE [LARGE SCALE GENOMIC DNA]</scope>
    <source>
        <tissue evidence="2">Muscle</tissue>
    </source>
</reference>
<sequence>MWSVDAAAFCGRNEGHATASQRITRQENLDNTSPSCLLVFDLWSLLFQECNDDWGAEKIIALPPPSGARSPPKDPCAGERVRLPGGRGRGGAVEQETKGGMRERTRG</sequence>
<keyword evidence="3" id="KW-1185">Reference proteome</keyword>
<feature type="compositionally biased region" description="Basic and acidic residues" evidence="1">
    <location>
        <begin position="95"/>
        <end position="107"/>
    </location>
</feature>
<evidence type="ECO:0000313" key="2">
    <source>
        <dbReference type="EMBL" id="MPC74186.1"/>
    </source>
</evidence>
<proteinExistence type="predicted"/>
<gene>
    <name evidence="2" type="ORF">E2C01_068536</name>
</gene>
<dbReference type="Proteomes" id="UP000324222">
    <property type="component" value="Unassembled WGS sequence"/>
</dbReference>
<accession>A0A5B7HWR4</accession>